<dbReference type="KEGG" id="sxa:FMM02_06685"/>
<protein>
    <submittedName>
        <fullName evidence="4">Carboxypeptidase family protein</fullName>
    </submittedName>
</protein>
<keyword evidence="4" id="KW-0645">Protease</keyword>
<dbReference type="PROSITE" id="PS52035">
    <property type="entry name" value="PEPTIDASE_M14"/>
    <property type="match status" value="1"/>
</dbReference>
<sequence length="389" mass="43335">MTITISSAFDAGNIRVVGQHGDTVELEIVKDHLSDFHQWFHFRVAGGGGREVTLKITNCGSAAYPDGWPDYKACASIDREDWTRIPGTSYADGTLTIRFVPETDCVWIAYFAPYSMERHHDLVSTVAALPGVEYRSLGKTTDGQDIDCLTIGEGDLTVWLYARQHPGETMAEWWMEGALEKLTDPDDPVARVLRRDCTFHVVPNMNPDGSRRGHLRTNAVGTNLNREWHAPTAEKSPEVLCVRNAMDENPPEFAMDVHGDEAIPANFLAGFEGIPSITERQTRLFRLFSDTLERISPDFQSSKGYEVAKPGEANMSMSTTQLAERYGCVSMTLEMPFKDNFDLPDELYGWSPERSKYLAGACLDSLHAILPDLKKARAPKVRAADKVDA</sequence>
<dbReference type="SUPFAM" id="SSF53187">
    <property type="entry name" value="Zn-dependent exopeptidases"/>
    <property type="match status" value="1"/>
</dbReference>
<organism evidence="4 5">
    <name type="scientific">Sphingomonas xanthus</name>
    <dbReference type="NCBI Taxonomy" id="2594473"/>
    <lineage>
        <taxon>Bacteria</taxon>
        <taxon>Pseudomonadati</taxon>
        <taxon>Pseudomonadota</taxon>
        <taxon>Alphaproteobacteria</taxon>
        <taxon>Sphingomonadales</taxon>
        <taxon>Sphingomonadaceae</taxon>
        <taxon>Sphingomonas</taxon>
    </lineage>
</organism>
<comment type="similarity">
    <text evidence="2">Belongs to the peptidase M14 family.</text>
</comment>
<evidence type="ECO:0000313" key="4">
    <source>
        <dbReference type="EMBL" id="QDP19670.1"/>
    </source>
</evidence>
<gene>
    <name evidence="4" type="ORF">FMM02_06685</name>
</gene>
<dbReference type="RefSeq" id="WP_147494121.1">
    <property type="nucleotide sequence ID" value="NZ_CP041659.1"/>
</dbReference>
<dbReference type="AlphaFoldDB" id="A0A516IS16"/>
<accession>A0A516IS16</accession>
<keyword evidence="4" id="KW-0121">Carboxypeptidase</keyword>
<dbReference type="PANTHER" id="PTHR12756:SF11">
    <property type="entry name" value="CYTOSOLIC CARBOXYPEPTIDASE 1"/>
    <property type="match status" value="1"/>
</dbReference>
<dbReference type="Gene3D" id="3.40.630.10">
    <property type="entry name" value="Zn peptidases"/>
    <property type="match status" value="1"/>
</dbReference>
<dbReference type="Pfam" id="PF18027">
    <property type="entry name" value="Pepdidase_M14_N"/>
    <property type="match status" value="1"/>
</dbReference>
<feature type="domain" description="Peptidase M14" evidence="3">
    <location>
        <begin position="112"/>
        <end position="373"/>
    </location>
</feature>
<dbReference type="SMART" id="SM00631">
    <property type="entry name" value="Zn_pept"/>
    <property type="match status" value="1"/>
</dbReference>
<dbReference type="Gene3D" id="2.60.40.3120">
    <property type="match status" value="1"/>
</dbReference>
<dbReference type="Pfam" id="PF00246">
    <property type="entry name" value="Peptidase_M14"/>
    <property type="match status" value="1"/>
</dbReference>
<keyword evidence="4" id="KW-0378">Hydrolase</keyword>
<evidence type="ECO:0000259" key="3">
    <source>
        <dbReference type="PROSITE" id="PS52035"/>
    </source>
</evidence>
<dbReference type="GO" id="GO:0004181">
    <property type="term" value="F:metallocarboxypeptidase activity"/>
    <property type="evidence" value="ECO:0007669"/>
    <property type="project" value="InterPro"/>
</dbReference>
<feature type="active site" description="Proton donor/acceptor" evidence="2">
    <location>
        <position position="334"/>
    </location>
</feature>
<dbReference type="InterPro" id="IPR000834">
    <property type="entry name" value="Peptidase_M14"/>
</dbReference>
<dbReference type="Proteomes" id="UP000321857">
    <property type="component" value="Chromosome"/>
</dbReference>
<keyword evidence="5" id="KW-1185">Reference proteome</keyword>
<reference evidence="4 5" key="1">
    <citation type="submission" date="2019-07" db="EMBL/GenBank/DDBJ databases">
        <title>Sphingomonas AE3 Genome sequencing and assembly.</title>
        <authorList>
            <person name="Kim H."/>
        </authorList>
    </citation>
    <scope>NUCLEOTIDE SEQUENCE [LARGE SCALE GENOMIC DNA]</scope>
    <source>
        <strain evidence="4 5">AE3</strain>
    </source>
</reference>
<proteinExistence type="inferred from homology"/>
<evidence type="ECO:0000313" key="5">
    <source>
        <dbReference type="Proteomes" id="UP000321857"/>
    </source>
</evidence>
<comment type="cofactor">
    <cofactor evidence="1">
        <name>Zn(2+)</name>
        <dbReference type="ChEBI" id="CHEBI:29105"/>
    </cofactor>
</comment>
<evidence type="ECO:0000256" key="2">
    <source>
        <dbReference type="PROSITE-ProRule" id="PRU01379"/>
    </source>
</evidence>
<dbReference type="GO" id="GO:0006508">
    <property type="term" value="P:proteolysis"/>
    <property type="evidence" value="ECO:0007669"/>
    <property type="project" value="InterPro"/>
</dbReference>
<name>A0A516IS16_9SPHN</name>
<dbReference type="CDD" id="cd06234">
    <property type="entry name" value="M14_PaCCP-like"/>
    <property type="match status" value="1"/>
</dbReference>
<evidence type="ECO:0000256" key="1">
    <source>
        <dbReference type="ARBA" id="ARBA00001947"/>
    </source>
</evidence>
<dbReference type="PANTHER" id="PTHR12756">
    <property type="entry name" value="CYTOSOLIC CARBOXYPEPTIDASE"/>
    <property type="match status" value="1"/>
</dbReference>
<dbReference type="InterPro" id="IPR040626">
    <property type="entry name" value="Pepdidase_M14_N"/>
</dbReference>
<dbReference type="OrthoDB" id="5490902at2"/>
<dbReference type="InterPro" id="IPR050821">
    <property type="entry name" value="Cytosolic_carboxypeptidase"/>
</dbReference>
<dbReference type="EMBL" id="CP041659">
    <property type="protein sequence ID" value="QDP19670.1"/>
    <property type="molecule type" value="Genomic_DNA"/>
</dbReference>
<dbReference type="GO" id="GO:0008270">
    <property type="term" value="F:zinc ion binding"/>
    <property type="evidence" value="ECO:0007669"/>
    <property type="project" value="InterPro"/>
</dbReference>